<dbReference type="Pfam" id="PF00248">
    <property type="entry name" value="Aldo_ket_red"/>
    <property type="match status" value="1"/>
</dbReference>
<dbReference type="InterPro" id="IPR023210">
    <property type="entry name" value="NADP_OxRdtase_dom"/>
</dbReference>
<dbReference type="KEGG" id="ag:AAG13922"/>
<dbReference type="Gene3D" id="3.20.20.100">
    <property type="entry name" value="NADP-dependent oxidoreductase domain"/>
    <property type="match status" value="1"/>
</dbReference>
<dbReference type="SUPFAM" id="SSF51430">
    <property type="entry name" value="NAD(P)-linked oxidoreductase"/>
    <property type="match status" value="1"/>
</dbReference>
<gene>
    <name evidence="2" type="primary">megBII</name>
</gene>
<dbReference type="PANTHER" id="PTHR43364:SF5">
    <property type="entry name" value="REDUCTASE"/>
    <property type="match status" value="1"/>
</dbReference>
<dbReference type="PANTHER" id="PTHR43364">
    <property type="entry name" value="NADH-SPECIFIC METHYLGLYOXAL REDUCTASE-RELATED"/>
    <property type="match status" value="1"/>
</dbReference>
<proteinExistence type="predicted"/>
<feature type="domain" description="NADP-dependent oxidoreductase" evidence="1">
    <location>
        <begin position="20"/>
        <end position="307"/>
    </location>
</feature>
<protein>
    <submittedName>
        <fullName evidence="2">TDP-4-keto-6-deoxyglucose 2,3 dehydratase</fullName>
    </submittedName>
</protein>
<evidence type="ECO:0000313" key="2">
    <source>
        <dbReference type="EMBL" id="AAG13922.1"/>
    </source>
</evidence>
<dbReference type="GO" id="GO:0005829">
    <property type="term" value="C:cytosol"/>
    <property type="evidence" value="ECO:0007669"/>
    <property type="project" value="TreeGrafter"/>
</dbReference>
<evidence type="ECO:0000259" key="1">
    <source>
        <dbReference type="Pfam" id="PF00248"/>
    </source>
</evidence>
<dbReference type="InterPro" id="IPR050523">
    <property type="entry name" value="AKR_Detox_Biosynth"/>
</dbReference>
<dbReference type="AlphaFoldDB" id="Q9F825"/>
<accession>Q9F825</accession>
<dbReference type="EMBL" id="AF263245">
    <property type="protein sequence ID" value="AAG13922.1"/>
    <property type="molecule type" value="Genomic_DNA"/>
</dbReference>
<organism evidence="2">
    <name type="scientific">Micromonospora megalomicea subsp. nigra</name>
    <dbReference type="NCBI Taxonomy" id="136926"/>
    <lineage>
        <taxon>Bacteria</taxon>
        <taxon>Bacillati</taxon>
        <taxon>Actinomycetota</taxon>
        <taxon>Actinomycetes</taxon>
        <taxon>Micromonosporales</taxon>
        <taxon>Micromonosporaceae</taxon>
        <taxon>Micromonospora</taxon>
    </lineage>
</organism>
<name>Q9F825_MICMH</name>
<dbReference type="BioCyc" id="MetaCyc:MONOMER-17093"/>
<reference evidence="2" key="1">
    <citation type="journal article" date="2000" name="Mol. Microbiol.">
        <title>Biosynthesis of the anti-parasitic agent megalomicin: transformation of erythromycin to megalomicin in Saccharopolyspora erythraea.</title>
        <authorList>
            <person name="Volchegursky Y."/>
            <person name="Hu Z."/>
            <person name="Katz L."/>
            <person name="McDaniel R."/>
        </authorList>
    </citation>
    <scope>NUCLEOTIDE SEQUENCE</scope>
    <source>
        <strain evidence="2">NRRL3275</strain>
    </source>
</reference>
<sequence>MSTDATHVRLGRCALLTSRLWLGTAALAGQDDADAVRLLDHARSRGVNCLDTADDDSASTSAQVAEESVGRWLAGDTGRREETVLSVTVGVPPGGQVGGGGLSARQIIASCEGSLRRLGVDHVDVLHLPRVDRVEPWDEVWQAVDALVAAGKVCYVGSSGFPGWHIVAAQEHAVRRHRLGLVSHQCRYDLTSRHPELEVLPAAQAYGLGVFARPTRLGGLLGGDGPGAAAARASGQPTALRSAVEAYEVFCRDLGEHPAEVALAWVLSRPGVAGAVVGARTPGRLDSALRACGVALGATELTALDGIFPGVAAAGAAPEAWLR</sequence>
<dbReference type="InterPro" id="IPR036812">
    <property type="entry name" value="NAD(P)_OxRdtase_dom_sf"/>
</dbReference>